<evidence type="ECO:0000259" key="1">
    <source>
        <dbReference type="Pfam" id="PF00931"/>
    </source>
</evidence>
<dbReference type="PANTHER" id="PTHR35205">
    <property type="entry name" value="NB-ARC AND TPR DOMAIN PROTEIN"/>
    <property type="match status" value="1"/>
</dbReference>
<dbReference type="GO" id="GO:0043531">
    <property type="term" value="F:ADP binding"/>
    <property type="evidence" value="ECO:0007669"/>
    <property type="project" value="InterPro"/>
</dbReference>
<name>A0A6A6H8D5_VIRVR</name>
<proteinExistence type="predicted"/>
<dbReference type="PRINTS" id="PR00364">
    <property type="entry name" value="DISEASERSIST"/>
</dbReference>
<dbReference type="Pfam" id="PF25000">
    <property type="entry name" value="DUF7779"/>
    <property type="match status" value="1"/>
</dbReference>
<evidence type="ECO:0000259" key="2">
    <source>
        <dbReference type="Pfam" id="PF24809"/>
    </source>
</evidence>
<dbReference type="InterPro" id="IPR056125">
    <property type="entry name" value="DUF7708"/>
</dbReference>
<gene>
    <name evidence="4" type="ORF">EV356DRAFT_501918</name>
</gene>
<dbReference type="Gene3D" id="1.25.40.10">
    <property type="entry name" value="Tetratricopeptide repeat domain"/>
    <property type="match status" value="2"/>
</dbReference>
<evidence type="ECO:0000313" key="4">
    <source>
        <dbReference type="EMBL" id="KAF2234366.1"/>
    </source>
</evidence>
<dbReference type="InterPro" id="IPR027417">
    <property type="entry name" value="P-loop_NTPase"/>
</dbReference>
<reference evidence="4" key="1">
    <citation type="journal article" date="2020" name="Stud. Mycol.">
        <title>101 Dothideomycetes genomes: a test case for predicting lifestyles and emergence of pathogens.</title>
        <authorList>
            <person name="Haridas S."/>
            <person name="Albert R."/>
            <person name="Binder M."/>
            <person name="Bloem J."/>
            <person name="Labutti K."/>
            <person name="Salamov A."/>
            <person name="Andreopoulos B."/>
            <person name="Baker S."/>
            <person name="Barry K."/>
            <person name="Bills G."/>
            <person name="Bluhm B."/>
            <person name="Cannon C."/>
            <person name="Castanera R."/>
            <person name="Culley D."/>
            <person name="Daum C."/>
            <person name="Ezra D."/>
            <person name="Gonzalez J."/>
            <person name="Henrissat B."/>
            <person name="Kuo A."/>
            <person name="Liang C."/>
            <person name="Lipzen A."/>
            <person name="Lutzoni F."/>
            <person name="Magnuson J."/>
            <person name="Mondo S."/>
            <person name="Nolan M."/>
            <person name="Ohm R."/>
            <person name="Pangilinan J."/>
            <person name="Park H.-J."/>
            <person name="Ramirez L."/>
            <person name="Alfaro M."/>
            <person name="Sun H."/>
            <person name="Tritt A."/>
            <person name="Yoshinaga Y."/>
            <person name="Zwiers L.-H."/>
            <person name="Turgeon B."/>
            <person name="Goodwin S."/>
            <person name="Spatafora J."/>
            <person name="Crous P."/>
            <person name="Grigoriev I."/>
        </authorList>
    </citation>
    <scope>NUCLEOTIDE SEQUENCE</scope>
    <source>
        <strain evidence="4">Tuck. ex Michener</strain>
    </source>
</reference>
<dbReference type="SUPFAM" id="SSF52540">
    <property type="entry name" value="P-loop containing nucleoside triphosphate hydrolases"/>
    <property type="match status" value="1"/>
</dbReference>
<dbReference type="Pfam" id="PF13424">
    <property type="entry name" value="TPR_12"/>
    <property type="match status" value="1"/>
</dbReference>
<dbReference type="InterPro" id="IPR002182">
    <property type="entry name" value="NB-ARC"/>
</dbReference>
<accession>A0A6A6H8D5</accession>
<organism evidence="4 5">
    <name type="scientific">Viridothelium virens</name>
    <name type="common">Speckled blister lichen</name>
    <name type="synonym">Trypethelium virens</name>
    <dbReference type="NCBI Taxonomy" id="1048519"/>
    <lineage>
        <taxon>Eukaryota</taxon>
        <taxon>Fungi</taxon>
        <taxon>Dikarya</taxon>
        <taxon>Ascomycota</taxon>
        <taxon>Pezizomycotina</taxon>
        <taxon>Dothideomycetes</taxon>
        <taxon>Dothideomycetes incertae sedis</taxon>
        <taxon>Trypetheliales</taxon>
        <taxon>Trypetheliaceae</taxon>
        <taxon>Viridothelium</taxon>
    </lineage>
</organism>
<protein>
    <submittedName>
        <fullName evidence="4">TPR-like protein</fullName>
    </submittedName>
</protein>
<dbReference type="OrthoDB" id="5394701at2759"/>
<dbReference type="Pfam" id="PF00931">
    <property type="entry name" value="NB-ARC"/>
    <property type="match status" value="1"/>
</dbReference>
<dbReference type="PANTHER" id="PTHR35205:SF1">
    <property type="entry name" value="ZU5 DOMAIN-CONTAINING PROTEIN"/>
    <property type="match status" value="1"/>
</dbReference>
<dbReference type="Proteomes" id="UP000800092">
    <property type="component" value="Unassembled WGS sequence"/>
</dbReference>
<sequence>MSKESAKKNRTGSPLWDRAVERYRAELAGNDDYLDVSEVGSLEDLLNGMKLAGPGSATLSSLNRLGPRMKFVDDFSAIIALYFGADARITALVWGSIRMLLTLASSSGDTLVQDVLDMLEELSLTLPRFRAYEETLPMDRALENALLEVYTEVICFYARAIHFFRTHPHTLLRRGAWEEFRTDFGRTVRRIKRLSSAVEAEADIARMRTEKAKYKEVLDLMDDLRVQKTGGGAVTRCHYIPFELNPRFCGRKQALEAIGEALDPGKAPESLKSFALYGMGGVGKTQIALQYARQCRHKYQFILWISADTFINIGQSFRDIARRLKLGENEDELQDAASAILVVKEWLVENNSPWLVIFDNADNLETLKLAWPGGAHGSVLLTTRDFNAAHAPATSGLHVQPFDYILGSQLLLDIIGLDVNVESNRLKAEEIARTLGGLPLALNQIGGFITQRKMPLQDFLPLYERNAPRIDSRKTGLSDYDHTLSTVWEMSLTRLSGDSVELLQLMAFLEPDSIHEEILVEGSKNSGESQFQFMQDEMDLGDAQETLLQAALIDRSNDDAILSLHRLIQATVIRRLTKDSQSQYFSAAVSFLSWGFPDTWSVDVGHQFQAWTKCEKCLPHVHHLVKLAGHYQIPVQDAQAYGELLLRCSWYLYEREVYDVARDLISVALDTFLYKGTLAFASAVDLSGLVDLDLNDAQSALDRFHAAYKIRVKCSGPDDPLVAASLNNIALAYTEMEELDKAYEAHMKAIEIRLCSAPDRIGNSYSNLSSLQLRMGKPNEAEKTLKKCPSLLDFTDETFLNTGNPRFSGDMVLFSRIRLRQGRNEDAMRLASKALTFRQKMLGNRLKTCDSLYDVAGILHKQHKLASAIELLTQLVTISEILREGEGQLARANYKLAVLYAEKGMEVESRDCRARAVEIRNKLIPSSREAPFEEKEFNRLCLWMLW</sequence>
<feature type="domain" description="DUF7708" evidence="2">
    <location>
        <begin position="71"/>
        <end position="206"/>
    </location>
</feature>
<dbReference type="InterPro" id="IPR011990">
    <property type="entry name" value="TPR-like_helical_dom_sf"/>
</dbReference>
<feature type="domain" description="NB-ARC" evidence="1">
    <location>
        <begin position="252"/>
        <end position="393"/>
    </location>
</feature>
<feature type="domain" description="DUF7779" evidence="3">
    <location>
        <begin position="491"/>
        <end position="579"/>
    </location>
</feature>
<dbReference type="InterPro" id="IPR056681">
    <property type="entry name" value="DUF7779"/>
</dbReference>
<evidence type="ECO:0000313" key="5">
    <source>
        <dbReference type="Proteomes" id="UP000800092"/>
    </source>
</evidence>
<evidence type="ECO:0000259" key="3">
    <source>
        <dbReference type="Pfam" id="PF25000"/>
    </source>
</evidence>
<keyword evidence="5" id="KW-1185">Reference proteome</keyword>
<dbReference type="Pfam" id="PF24809">
    <property type="entry name" value="DUF7708"/>
    <property type="match status" value="1"/>
</dbReference>
<dbReference type="AlphaFoldDB" id="A0A6A6H8D5"/>
<dbReference type="SUPFAM" id="SSF48452">
    <property type="entry name" value="TPR-like"/>
    <property type="match status" value="1"/>
</dbReference>
<dbReference type="EMBL" id="ML991799">
    <property type="protein sequence ID" value="KAF2234366.1"/>
    <property type="molecule type" value="Genomic_DNA"/>
</dbReference>
<dbReference type="Gene3D" id="3.40.50.300">
    <property type="entry name" value="P-loop containing nucleotide triphosphate hydrolases"/>
    <property type="match status" value="1"/>
</dbReference>